<dbReference type="EMBL" id="BPRE01000002">
    <property type="protein sequence ID" value="GJE74514.1"/>
    <property type="molecule type" value="Genomic_DNA"/>
</dbReference>
<comment type="caution">
    <text evidence="1">The sequence shown here is derived from an EMBL/GenBank/DDBJ whole genome shotgun (WGS) entry which is preliminary data.</text>
</comment>
<proteinExistence type="predicted"/>
<accession>A0ABQ4UT06</accession>
<dbReference type="RefSeq" id="WP_171015607.1">
    <property type="nucleotide sequence ID" value="NZ_BPRE01000002.1"/>
</dbReference>
<name>A0ABQ4UT06_9HYPH</name>
<evidence type="ECO:0000313" key="2">
    <source>
        <dbReference type="Proteomes" id="UP001055093"/>
    </source>
</evidence>
<organism evidence="1 2">
    <name type="scientific">Methylorubrum suomiense</name>
    <dbReference type="NCBI Taxonomy" id="144191"/>
    <lineage>
        <taxon>Bacteria</taxon>
        <taxon>Pseudomonadati</taxon>
        <taxon>Pseudomonadota</taxon>
        <taxon>Alphaproteobacteria</taxon>
        <taxon>Hyphomicrobiales</taxon>
        <taxon>Methylobacteriaceae</taxon>
        <taxon>Methylorubrum</taxon>
    </lineage>
</organism>
<reference evidence="1" key="2">
    <citation type="submission" date="2021-08" db="EMBL/GenBank/DDBJ databases">
        <authorList>
            <person name="Tani A."/>
            <person name="Ola A."/>
            <person name="Ogura Y."/>
            <person name="Katsura K."/>
            <person name="Hayashi T."/>
        </authorList>
    </citation>
    <scope>NUCLEOTIDE SEQUENCE</scope>
    <source>
        <strain evidence="1">DSM 14458</strain>
    </source>
</reference>
<protein>
    <submittedName>
        <fullName evidence="1">Uncharacterized protein</fullName>
    </submittedName>
</protein>
<reference evidence="1" key="1">
    <citation type="journal article" date="2021" name="Front. Microbiol.">
        <title>Comprehensive Comparative Genomics and Phenotyping of Methylobacterium Species.</title>
        <authorList>
            <person name="Alessa O."/>
            <person name="Ogura Y."/>
            <person name="Fujitani Y."/>
            <person name="Takami H."/>
            <person name="Hayashi T."/>
            <person name="Sahin N."/>
            <person name="Tani A."/>
        </authorList>
    </citation>
    <scope>NUCLEOTIDE SEQUENCE</scope>
    <source>
        <strain evidence="1">DSM 14458</strain>
    </source>
</reference>
<sequence>MSVAEQRLEAARRALDVARDAREANHNAETALAVASAQLRFDEARRALVREEWF</sequence>
<keyword evidence="2" id="KW-1185">Reference proteome</keyword>
<dbReference type="Proteomes" id="UP001055093">
    <property type="component" value="Unassembled WGS sequence"/>
</dbReference>
<evidence type="ECO:0000313" key="1">
    <source>
        <dbReference type="EMBL" id="GJE74514.1"/>
    </source>
</evidence>
<gene>
    <name evidence="1" type="ORF">BGCPKDLD_1085</name>
</gene>